<organism evidence="4">
    <name type="scientific">Nitratidesulfovibrio vulgaris (strain DSM 19637 / Miyazaki F)</name>
    <name type="common">Desulfovibrio vulgaris</name>
    <dbReference type="NCBI Taxonomy" id="883"/>
    <lineage>
        <taxon>Bacteria</taxon>
        <taxon>Pseudomonadati</taxon>
        <taxon>Thermodesulfobacteriota</taxon>
        <taxon>Desulfovibrionia</taxon>
        <taxon>Desulfovibrionales</taxon>
        <taxon>Desulfovibrionaceae</taxon>
        <taxon>Nitratidesulfovibrio</taxon>
    </lineage>
</organism>
<dbReference type="EMBL" id="CP001197">
    <property type="protein sequence ID" value="ACL07435.1"/>
    <property type="molecule type" value="Genomic_DNA"/>
</dbReference>
<evidence type="ECO:0000256" key="2">
    <source>
        <dbReference type="ARBA" id="ARBA00022803"/>
    </source>
</evidence>
<dbReference type="AlphaFoldDB" id="B8DKK6"/>
<name>B8DKK6_NITV9</name>
<dbReference type="InterPro" id="IPR011990">
    <property type="entry name" value="TPR-like_helical_dom_sf"/>
</dbReference>
<accession>B8DKK6</accession>
<dbReference type="PROSITE" id="PS50005">
    <property type="entry name" value="TPR"/>
    <property type="match status" value="2"/>
</dbReference>
<evidence type="ECO:0000313" key="4">
    <source>
        <dbReference type="EMBL" id="ACL07435.1"/>
    </source>
</evidence>
<keyword evidence="2 3" id="KW-0802">TPR repeat</keyword>
<dbReference type="Gene3D" id="1.25.40.10">
    <property type="entry name" value="Tetratricopeptide repeat domain"/>
    <property type="match status" value="3"/>
</dbReference>
<dbReference type="PANTHER" id="PTHR45586">
    <property type="entry name" value="TPR REPEAT-CONTAINING PROTEIN PA4667"/>
    <property type="match status" value="1"/>
</dbReference>
<evidence type="ECO:0000256" key="1">
    <source>
        <dbReference type="ARBA" id="ARBA00022737"/>
    </source>
</evidence>
<dbReference type="SMART" id="SM00028">
    <property type="entry name" value="TPR"/>
    <property type="match status" value="7"/>
</dbReference>
<proteinExistence type="predicted"/>
<dbReference type="HOGENOM" id="CLU_007251_3_0_7"/>
<dbReference type="KEGG" id="dvm:DvMF_0478"/>
<gene>
    <name evidence="4" type="ordered locus">DvMF_0478</name>
</gene>
<dbReference type="Pfam" id="PF13432">
    <property type="entry name" value="TPR_16"/>
    <property type="match status" value="4"/>
</dbReference>
<evidence type="ECO:0000256" key="3">
    <source>
        <dbReference type="PROSITE-ProRule" id="PRU00339"/>
    </source>
</evidence>
<feature type="repeat" description="TPR" evidence="3">
    <location>
        <begin position="251"/>
        <end position="284"/>
    </location>
</feature>
<feature type="repeat" description="TPR" evidence="3">
    <location>
        <begin position="555"/>
        <end position="588"/>
    </location>
</feature>
<dbReference type="InterPro" id="IPR019734">
    <property type="entry name" value="TPR_rpt"/>
</dbReference>
<protein>
    <submittedName>
        <fullName evidence="4">Tetratricopeptide TPR_2 repeat protein</fullName>
    </submittedName>
</protein>
<sequence>MPSILRFFPRRSAAVAQAASRLPRSRVSAPAPGRSRVGALSRAAALLAAVCLASGVSGCATRQPAPDQPVAPVEWQLSPDAATTYYYLLLEQAGRNGNMRDALTAIEQLVALDPSPRVFIDGGSFLLSRKEATLARQVLQEGVTRYPDDLDITLLLVETYLEENRTGDALYTLRSFVGAHGEDEQARQELALLLVKTRNFAEADKLLSGIAERNRTPVLRYYHARALVGLNRHSEALGQLRKAVKAAPDFLEAWAELAFIYELRKDYVEAERTYEQIITLDEGNQDVWLRLIAISLKLNNPAKAYELARQGPETFGFLLTAATLFLEEKFYEQADALLTVVKDTPGAPEEVYFYLAVLSFEGKRDPAGALHWLSEITPSNKYHDRALRLKSQLQYESGDLTGALATLKEGQKTYPGQKEFWQMEAQLYLNSDKPEAALAVMDEARKFWPDDAEIAFMRGIILDERGQKAEAFTMMEQVIADHPRHAQALNYVGYTLAEQGRDLDRALELITRALEESPDSTYIIDSLAWTHYRRGELNEAWQAVSRAVELGASDPTIWEHYGDIAAALGKKAEARKGYRKALEMSPANAADVTAKLKNL</sequence>
<dbReference type="STRING" id="883.DvMF_0478"/>
<dbReference type="InterPro" id="IPR051012">
    <property type="entry name" value="CellSynth/LPSAsmb/PSIAsmb"/>
</dbReference>
<dbReference type="SUPFAM" id="SSF48452">
    <property type="entry name" value="TPR-like"/>
    <property type="match status" value="2"/>
</dbReference>
<dbReference type="eggNOG" id="COG0457">
    <property type="taxonomic scope" value="Bacteria"/>
</dbReference>
<dbReference type="PANTHER" id="PTHR45586:SF16">
    <property type="entry name" value="DOMAIN PROTEIN, PUTATIVE-RELATED"/>
    <property type="match status" value="1"/>
</dbReference>
<keyword evidence="1" id="KW-0677">Repeat</keyword>
<reference evidence="4" key="1">
    <citation type="submission" date="2008-10" db="EMBL/GenBank/DDBJ databases">
        <title>Complete sequence of Desulfovibrio vulgaris str. 'Miyazaki F'.</title>
        <authorList>
            <person name="Lucas S."/>
            <person name="Copeland A."/>
            <person name="Lapidus A."/>
            <person name="Glavina del Rio T."/>
            <person name="Dalin E."/>
            <person name="Tice H."/>
            <person name="Bruce D."/>
            <person name="Goodwin L."/>
            <person name="Pitluck S."/>
            <person name="Sims D."/>
            <person name="Brettin T."/>
            <person name="Detter J.C."/>
            <person name="Han C."/>
            <person name="Larimer F."/>
            <person name="Land M."/>
            <person name="Hauser L."/>
            <person name="Kyrpides N."/>
            <person name="Mikhailova N."/>
            <person name="Hazen T.C."/>
            <person name="Richardson P."/>
        </authorList>
    </citation>
    <scope>NUCLEOTIDE SEQUENCE</scope>
    <source>
        <strain evidence="4">Miyazaki F</strain>
    </source>
</reference>